<evidence type="ECO:0000313" key="1">
    <source>
        <dbReference type="EMBL" id="AAR28904.1"/>
    </source>
</evidence>
<proteinExistence type="predicted"/>
<name>Q0IKX9_NPVLS</name>
<dbReference type="GeneID" id="5176340"/>
<dbReference type="RefSeq" id="YP_758437.1">
    <property type="nucleotide sequence ID" value="NC_008348.1"/>
</dbReference>
<sequence>MIPSKIILLAIAFATFVYSWHCSLVVEEVTRVSRSLNAMSQRIDLLQRLLLDRHHRDRTETLDMTTLVINATRLVRIVLR</sequence>
<reference evidence="1 2" key="1">
    <citation type="journal article" date="2007" name="Virus Genes">
        <title>Genome sequence of Leucania seperata nucleopolyhedrovirus.</title>
        <authorList>
            <person name="Xiao H."/>
            <person name="Qi Y."/>
        </authorList>
    </citation>
    <scope>NUCLEOTIDE SEQUENCE [LARGE SCALE GENOMIC DNA]</scope>
    <source>
        <strain evidence="1 2">AH1</strain>
    </source>
</reference>
<dbReference type="EMBL" id="AY394490">
    <property type="protein sequence ID" value="AAR28904.1"/>
    <property type="molecule type" value="Genomic_DNA"/>
</dbReference>
<dbReference type="KEGG" id="vg:5176340"/>
<protein>
    <submittedName>
        <fullName evidence="1">ORF140</fullName>
    </submittedName>
</protein>
<reference evidence="1 2" key="2">
    <citation type="journal article" date="2007" name="Virus Res.">
        <title>P13 of Leucania separata multiple nuclear polyhedrosis virus affected the polyhedra and budded virions yields of AcMNPV.</title>
        <authorList>
            <person name="Du E.Q."/>
            <person name="Yan F."/>
            <person name="Jin W.X."/>
            <person name="Lu N."/>
            <person name="Xiao H.Z."/>
            <person name="Lu S.Y."/>
            <person name="Qi Y.P."/>
        </authorList>
    </citation>
    <scope>NUCLEOTIDE SEQUENCE [LARGE SCALE GENOMIC DNA]</scope>
    <source>
        <strain evidence="1 2">AH1</strain>
    </source>
</reference>
<accession>Q0IKX9</accession>
<evidence type="ECO:0000313" key="2">
    <source>
        <dbReference type="Proteomes" id="UP000201737"/>
    </source>
</evidence>
<organism evidence="1 2">
    <name type="scientific">Leucania separata nucleopolyhedrovirus</name>
    <name type="common">LsNPV</name>
    <dbReference type="NCBI Taxonomy" id="1307956"/>
    <lineage>
        <taxon>Viruses</taxon>
        <taxon>Viruses incertae sedis</taxon>
        <taxon>Naldaviricetes</taxon>
        <taxon>Lefavirales</taxon>
        <taxon>Baculoviridae</taxon>
        <taxon>Alphabaculovirus</taxon>
        <taxon>Alphabaculovirus leseparatae</taxon>
    </lineage>
</organism>
<dbReference type="Proteomes" id="UP000201737">
    <property type="component" value="Segment"/>
</dbReference>
<keyword evidence="2" id="KW-1185">Reference proteome</keyword>
<organismHost>
    <name type="scientific">Lepidoptera</name>
    <name type="common">moths &amp; butterflies</name>
    <dbReference type="NCBI Taxonomy" id="7088"/>
</organismHost>